<comment type="caution">
    <text evidence="2">The sequence shown here is derived from an EMBL/GenBank/DDBJ whole genome shotgun (WGS) entry which is preliminary data.</text>
</comment>
<feature type="compositionally biased region" description="Basic residues" evidence="1">
    <location>
        <begin position="390"/>
        <end position="405"/>
    </location>
</feature>
<feature type="compositionally biased region" description="Polar residues" evidence="1">
    <location>
        <begin position="118"/>
        <end position="127"/>
    </location>
</feature>
<feature type="compositionally biased region" description="Acidic residues" evidence="1">
    <location>
        <begin position="84"/>
        <end position="112"/>
    </location>
</feature>
<dbReference type="Gene3D" id="6.20.250.70">
    <property type="match status" value="1"/>
</dbReference>
<evidence type="ECO:0000313" key="2">
    <source>
        <dbReference type="EMBL" id="KAF2084549.1"/>
    </source>
</evidence>
<feature type="region of interest" description="Disordered" evidence="1">
    <location>
        <begin position="259"/>
        <end position="284"/>
    </location>
</feature>
<evidence type="ECO:0000313" key="3">
    <source>
        <dbReference type="Proteomes" id="UP000799776"/>
    </source>
</evidence>
<feature type="region of interest" description="Disordered" evidence="1">
    <location>
        <begin position="1"/>
        <end position="160"/>
    </location>
</feature>
<feature type="compositionally biased region" description="Low complexity" evidence="1">
    <location>
        <begin position="47"/>
        <end position="56"/>
    </location>
</feature>
<keyword evidence="3" id="KW-1185">Reference proteome</keyword>
<accession>A0A9P4HMV1</accession>
<dbReference type="AlphaFoldDB" id="A0A9P4HMV1"/>
<feature type="compositionally biased region" description="Polar residues" evidence="1">
    <location>
        <begin position="149"/>
        <end position="160"/>
    </location>
</feature>
<dbReference type="OrthoDB" id="76224at2759"/>
<evidence type="ECO:0000256" key="1">
    <source>
        <dbReference type="SAM" id="MobiDB-lite"/>
    </source>
</evidence>
<feature type="compositionally biased region" description="Basic and acidic residues" evidence="1">
    <location>
        <begin position="60"/>
        <end position="77"/>
    </location>
</feature>
<sequence length="417" mass="45287">MTKVNKTRIPLPGEKPEKAPKIDETKRKVPPQLSEETIVESDDASDSESNSGASEGSESDAEKLKSSKKPDVKKVGRTEVASPEVEDNDSSEEDSGSETSSDESSDESMEDSSEAHSTNGASQSTAGAKTHNTRNEPPPPFKPPHGFKATSSTVKPTSSLSKLLAPSHLAGKQIWHITAPAAVPLTSIKEIALEQAKKGEAILQHDGIDYGFVEESKHERRPTAVLVPGPKGYETVKSNIAETLHLQQVVRLPNLTNKQADQSRGSDAAAQPFIPATKPVRQQPKGLRMRFHPVGFEDEPGVIGSSESEAEDVRPQFRMPQGMEYAARAEKRKREENEAGEAAAKKARKEKKKSEKSRQGNAMSSQLSQGIVPNGTQEDQADAGAEAEKSRHRKDKKEKKKKKRHSQEIDGGDPMGE</sequence>
<organism evidence="2 3">
    <name type="scientific">Saccharata proteae CBS 121410</name>
    <dbReference type="NCBI Taxonomy" id="1314787"/>
    <lineage>
        <taxon>Eukaryota</taxon>
        <taxon>Fungi</taxon>
        <taxon>Dikarya</taxon>
        <taxon>Ascomycota</taxon>
        <taxon>Pezizomycotina</taxon>
        <taxon>Dothideomycetes</taxon>
        <taxon>Dothideomycetes incertae sedis</taxon>
        <taxon>Botryosphaeriales</taxon>
        <taxon>Saccharataceae</taxon>
        <taxon>Saccharata</taxon>
    </lineage>
</organism>
<gene>
    <name evidence="2" type="ORF">K490DRAFT_68668</name>
</gene>
<proteinExistence type="predicted"/>
<dbReference type="Proteomes" id="UP000799776">
    <property type="component" value="Unassembled WGS sequence"/>
</dbReference>
<feature type="compositionally biased region" description="Basic and acidic residues" evidence="1">
    <location>
        <begin position="327"/>
        <end position="337"/>
    </location>
</feature>
<dbReference type="EMBL" id="ML978740">
    <property type="protein sequence ID" value="KAF2084549.1"/>
    <property type="molecule type" value="Genomic_DNA"/>
</dbReference>
<feature type="compositionally biased region" description="Acidic residues" evidence="1">
    <location>
        <begin position="37"/>
        <end position="46"/>
    </location>
</feature>
<dbReference type="GO" id="GO:0006360">
    <property type="term" value="P:transcription by RNA polymerase I"/>
    <property type="evidence" value="ECO:0007669"/>
    <property type="project" value="InterPro"/>
</dbReference>
<dbReference type="InterPro" id="IPR013240">
    <property type="entry name" value="DNA-dir_RNA_pol1_su_RPA34"/>
</dbReference>
<protein>
    <submittedName>
        <fullName evidence="2">Uncharacterized protein</fullName>
    </submittedName>
</protein>
<reference evidence="2" key="1">
    <citation type="journal article" date="2020" name="Stud. Mycol.">
        <title>101 Dothideomycetes genomes: a test case for predicting lifestyles and emergence of pathogens.</title>
        <authorList>
            <person name="Haridas S."/>
            <person name="Albert R."/>
            <person name="Binder M."/>
            <person name="Bloem J."/>
            <person name="Labutti K."/>
            <person name="Salamov A."/>
            <person name="Andreopoulos B."/>
            <person name="Baker S."/>
            <person name="Barry K."/>
            <person name="Bills G."/>
            <person name="Bluhm B."/>
            <person name="Cannon C."/>
            <person name="Castanera R."/>
            <person name="Culley D."/>
            <person name="Daum C."/>
            <person name="Ezra D."/>
            <person name="Gonzalez J."/>
            <person name="Henrissat B."/>
            <person name="Kuo A."/>
            <person name="Liang C."/>
            <person name="Lipzen A."/>
            <person name="Lutzoni F."/>
            <person name="Magnuson J."/>
            <person name="Mondo S."/>
            <person name="Nolan M."/>
            <person name="Ohm R."/>
            <person name="Pangilinan J."/>
            <person name="Park H.-J."/>
            <person name="Ramirez L."/>
            <person name="Alfaro M."/>
            <person name="Sun H."/>
            <person name="Tritt A."/>
            <person name="Yoshinaga Y."/>
            <person name="Zwiers L.-H."/>
            <person name="Turgeon B."/>
            <person name="Goodwin S."/>
            <person name="Spatafora J."/>
            <person name="Crous P."/>
            <person name="Grigoriev I."/>
        </authorList>
    </citation>
    <scope>NUCLEOTIDE SEQUENCE</scope>
    <source>
        <strain evidence="2">CBS 121410</strain>
    </source>
</reference>
<dbReference type="PANTHER" id="PTHR28155">
    <property type="entry name" value="ACR243WP"/>
    <property type="match status" value="1"/>
</dbReference>
<feature type="compositionally biased region" description="Polar residues" evidence="1">
    <location>
        <begin position="359"/>
        <end position="376"/>
    </location>
</feature>
<dbReference type="Pfam" id="PF08208">
    <property type="entry name" value="RNA_polI_A34"/>
    <property type="match status" value="1"/>
</dbReference>
<feature type="region of interest" description="Disordered" evidence="1">
    <location>
        <begin position="296"/>
        <end position="417"/>
    </location>
</feature>
<dbReference type="PANTHER" id="PTHR28155:SF1">
    <property type="entry name" value="DNA-DIRECTED RNA POLYMERASE I SUBUNIT RPA34.5-DOMAIN-CONTAINING PROTEIN"/>
    <property type="match status" value="1"/>
</dbReference>
<feature type="compositionally biased region" description="Basic and acidic residues" evidence="1">
    <location>
        <begin position="14"/>
        <end position="27"/>
    </location>
</feature>
<dbReference type="InterPro" id="IPR053263">
    <property type="entry name" value="Euk_RPA34_RNAP_subunit"/>
</dbReference>
<name>A0A9P4HMV1_9PEZI</name>